<dbReference type="EMBL" id="KI669603">
    <property type="protein sequence ID" value="ETN04747.1"/>
    <property type="molecule type" value="Genomic_DNA"/>
</dbReference>
<protein>
    <submittedName>
        <fullName evidence="1">Uncharacterized protein</fullName>
    </submittedName>
</protein>
<organism evidence="1 2">
    <name type="scientific">Phytophthora nicotianae (strain INRA-310)</name>
    <name type="common">Phytophthora parasitica</name>
    <dbReference type="NCBI Taxonomy" id="761204"/>
    <lineage>
        <taxon>Eukaryota</taxon>
        <taxon>Sar</taxon>
        <taxon>Stramenopiles</taxon>
        <taxon>Oomycota</taxon>
        <taxon>Peronosporomycetes</taxon>
        <taxon>Peronosporales</taxon>
        <taxon>Peronosporaceae</taxon>
        <taxon>Phytophthora</taxon>
    </lineage>
</organism>
<dbReference type="OrthoDB" id="91555at2759"/>
<dbReference type="VEuPathDB" id="FungiDB:PPTG_14537"/>
<gene>
    <name evidence="1" type="ORF">PPTG_14537</name>
</gene>
<name>W2PUY4_PHYN3</name>
<dbReference type="Proteomes" id="UP000018817">
    <property type="component" value="Unassembled WGS sequence"/>
</dbReference>
<accession>W2PUY4</accession>
<dbReference type="RefSeq" id="XP_008910141.1">
    <property type="nucleotide sequence ID" value="XM_008911893.1"/>
</dbReference>
<dbReference type="OMA" id="IDEQADM"/>
<evidence type="ECO:0000313" key="1">
    <source>
        <dbReference type="EMBL" id="ETN04747.1"/>
    </source>
</evidence>
<reference evidence="1 2" key="2">
    <citation type="submission" date="2013-11" db="EMBL/GenBank/DDBJ databases">
        <title>The Genome Sequence of Phytophthora parasitica INRA-310.</title>
        <authorList>
            <consortium name="The Broad Institute Genomics Platform"/>
            <person name="Russ C."/>
            <person name="Tyler B."/>
            <person name="Panabieres F."/>
            <person name="Shan W."/>
            <person name="Tripathy S."/>
            <person name="Grunwald N."/>
            <person name="Machado M."/>
            <person name="Johnson C.S."/>
            <person name="Arredondo F."/>
            <person name="Hong C."/>
            <person name="Coffey M."/>
            <person name="Young S.K."/>
            <person name="Zeng Q."/>
            <person name="Gargeya S."/>
            <person name="Fitzgerald M."/>
            <person name="Abouelleil A."/>
            <person name="Alvarado L."/>
            <person name="Chapman S.B."/>
            <person name="Gainer-Dewar J."/>
            <person name="Goldberg J."/>
            <person name="Griggs A."/>
            <person name="Gujja S."/>
            <person name="Hansen M."/>
            <person name="Howarth C."/>
            <person name="Imamovic A."/>
            <person name="Ireland A."/>
            <person name="Larimer J."/>
            <person name="McCowan C."/>
            <person name="Murphy C."/>
            <person name="Pearson M."/>
            <person name="Poon T.W."/>
            <person name="Priest M."/>
            <person name="Roberts A."/>
            <person name="Saif S."/>
            <person name="Shea T."/>
            <person name="Sykes S."/>
            <person name="Wortman J."/>
            <person name="Nusbaum C."/>
            <person name="Birren B."/>
        </authorList>
    </citation>
    <scope>NUCLEOTIDE SEQUENCE [LARGE SCALE GENOMIC DNA]</scope>
    <source>
        <strain evidence="1 2">INRA-310</strain>
    </source>
</reference>
<sequence>MVKQVMNRIFHGSGSRYFQTFERKRGAACLDYLDYYWDGMDVTHPYPRLRCHPPQPNKTNRAFERAQAKARVVRAFQENPNWRDVAKANDVNYFTARRAILCAGQEHKQRDGLRQASVKMTVEVMSNIEGLLDEDCRMTLEQMSARLQAELGVIVSKTFIHCALQGMLFSTKRLRIEKETTN</sequence>
<dbReference type="AlphaFoldDB" id="W2PUY4"/>
<reference evidence="2" key="1">
    <citation type="submission" date="2011-12" db="EMBL/GenBank/DDBJ databases">
        <authorList>
            <consortium name="The Broad Institute Genome Sequencing Platform"/>
            <person name="Russ C."/>
            <person name="Tyler B."/>
            <person name="Panabieres F."/>
            <person name="Shan W."/>
            <person name="Tripathy S."/>
            <person name="Grunwald N."/>
            <person name="Machado M."/>
            <person name="Young S.K."/>
            <person name="Zeng Q."/>
            <person name="Gargeya S."/>
            <person name="Fitzgerald M."/>
            <person name="Haas B."/>
            <person name="Abouelleil A."/>
            <person name="Alvarado L."/>
            <person name="Arachchi H.M."/>
            <person name="Berlin A."/>
            <person name="Chapman S.B."/>
            <person name="Gearin G."/>
            <person name="Goldberg J."/>
            <person name="Griggs A."/>
            <person name="Gujja S."/>
            <person name="Hansen M."/>
            <person name="Heiman D."/>
            <person name="Howarth C."/>
            <person name="Larimer J."/>
            <person name="Lui A."/>
            <person name="MacDonald P.J.P."/>
            <person name="McCowen C."/>
            <person name="Montmayeur A."/>
            <person name="Murphy C."/>
            <person name="Neiman D."/>
            <person name="Pearson M."/>
            <person name="Priest M."/>
            <person name="Roberts A."/>
            <person name="Saif S."/>
            <person name="Shea T."/>
            <person name="Sisk P."/>
            <person name="Stolte C."/>
            <person name="Sykes S."/>
            <person name="Wortman J."/>
            <person name="Nusbaum C."/>
            <person name="Birren B."/>
        </authorList>
    </citation>
    <scope>NUCLEOTIDE SEQUENCE [LARGE SCALE GENOMIC DNA]</scope>
    <source>
        <strain evidence="2">INRA-310</strain>
    </source>
</reference>
<dbReference type="GeneID" id="20183817"/>
<evidence type="ECO:0000313" key="2">
    <source>
        <dbReference type="Proteomes" id="UP000018817"/>
    </source>
</evidence>
<proteinExistence type="predicted"/>